<dbReference type="OrthoDB" id="5866065at2759"/>
<gene>
    <name evidence="1" type="ORF">ANCDUO_05188</name>
</gene>
<dbReference type="PANTHER" id="PTHR33936">
    <property type="entry name" value="PROTEIN CBG17840"/>
    <property type="match status" value="1"/>
</dbReference>
<evidence type="ECO:0000313" key="1">
    <source>
        <dbReference type="EMBL" id="KIH64501.1"/>
    </source>
</evidence>
<protein>
    <submittedName>
        <fullName evidence="1">Uncharacterized protein</fullName>
    </submittedName>
</protein>
<dbReference type="AlphaFoldDB" id="A0A0C2H544"/>
<name>A0A0C2H544_9BILA</name>
<reference evidence="1 2" key="1">
    <citation type="submission" date="2013-12" db="EMBL/GenBank/DDBJ databases">
        <title>Draft genome of the parsitic nematode Ancylostoma duodenale.</title>
        <authorList>
            <person name="Mitreva M."/>
        </authorList>
    </citation>
    <scope>NUCLEOTIDE SEQUENCE [LARGE SCALE GENOMIC DNA]</scope>
    <source>
        <strain evidence="1 2">Zhejiang</strain>
    </source>
</reference>
<accession>A0A0C2H544</accession>
<sequence length="192" mass="22152">MHREPGGQDFTMIHGSFPTQEEFEVWIDSVERLTKVYFTKRTSRICKNGRNHIFVCKHARGKGADVDPMEVKQRFKKSDRVHSHCPAFIRVTENLDGSVSYRGCLGHLGHKVGIGKQVRTARQKFRRWQTHRRHKDALLYYTPRVDSTITELSDDTWAVVSEDCYEYTVTVKDPCDCGENQCCDWLAAASVL</sequence>
<dbReference type="InterPro" id="IPR052797">
    <property type="entry name" value="RegFact_GeneExpr_CellDeath"/>
</dbReference>
<organism evidence="1 2">
    <name type="scientific">Ancylostoma duodenale</name>
    <dbReference type="NCBI Taxonomy" id="51022"/>
    <lineage>
        <taxon>Eukaryota</taxon>
        <taxon>Metazoa</taxon>
        <taxon>Ecdysozoa</taxon>
        <taxon>Nematoda</taxon>
        <taxon>Chromadorea</taxon>
        <taxon>Rhabditida</taxon>
        <taxon>Rhabditina</taxon>
        <taxon>Rhabditomorpha</taxon>
        <taxon>Strongyloidea</taxon>
        <taxon>Ancylostomatidae</taxon>
        <taxon>Ancylostomatinae</taxon>
        <taxon>Ancylostoma</taxon>
    </lineage>
</organism>
<proteinExistence type="predicted"/>
<keyword evidence="2" id="KW-1185">Reference proteome</keyword>
<dbReference type="PANTHER" id="PTHR33936:SF25">
    <property type="entry name" value="C2H2-TYPE DOMAIN-CONTAINING PROTEIN"/>
    <property type="match status" value="1"/>
</dbReference>
<dbReference type="EMBL" id="KN728029">
    <property type="protein sequence ID" value="KIH64501.1"/>
    <property type="molecule type" value="Genomic_DNA"/>
</dbReference>
<evidence type="ECO:0000313" key="2">
    <source>
        <dbReference type="Proteomes" id="UP000054047"/>
    </source>
</evidence>
<dbReference type="Proteomes" id="UP000054047">
    <property type="component" value="Unassembled WGS sequence"/>
</dbReference>